<dbReference type="RefSeq" id="WP_345642684.1">
    <property type="nucleotide sequence ID" value="NZ_BAABEP010000006.1"/>
</dbReference>
<dbReference type="InterPro" id="IPR020471">
    <property type="entry name" value="AKR"/>
</dbReference>
<gene>
    <name evidence="3" type="ORF">GCM10023082_14110</name>
</gene>
<dbReference type="InterPro" id="IPR036812">
    <property type="entry name" value="NAD(P)_OxRdtase_dom_sf"/>
</dbReference>
<evidence type="ECO:0000313" key="3">
    <source>
        <dbReference type="EMBL" id="GAA3717740.1"/>
    </source>
</evidence>
<dbReference type="EMBL" id="BAABEP010000006">
    <property type="protein sequence ID" value="GAA3717740.1"/>
    <property type="molecule type" value="Genomic_DNA"/>
</dbReference>
<proteinExistence type="predicted"/>
<dbReference type="PRINTS" id="PR00069">
    <property type="entry name" value="ALDKETRDTASE"/>
</dbReference>
<dbReference type="Proteomes" id="UP001499884">
    <property type="component" value="Unassembled WGS sequence"/>
</dbReference>
<evidence type="ECO:0000256" key="1">
    <source>
        <dbReference type="ARBA" id="ARBA00023002"/>
    </source>
</evidence>
<dbReference type="PANTHER" id="PTHR43625">
    <property type="entry name" value="AFLATOXIN B1 ALDEHYDE REDUCTASE"/>
    <property type="match status" value="1"/>
</dbReference>
<dbReference type="PANTHER" id="PTHR43625:SF40">
    <property type="entry name" value="ALDO-KETO REDUCTASE YAKC [NADP(+)]"/>
    <property type="match status" value="1"/>
</dbReference>
<keyword evidence="1" id="KW-0560">Oxidoreductase</keyword>
<dbReference type="CDD" id="cd19076">
    <property type="entry name" value="AKR_AKR13A_13D"/>
    <property type="match status" value="1"/>
</dbReference>
<protein>
    <submittedName>
        <fullName evidence="3">Aldo/keto reductase</fullName>
    </submittedName>
</protein>
<dbReference type="Gene3D" id="3.20.20.100">
    <property type="entry name" value="NADP-dependent oxidoreductase domain"/>
    <property type="match status" value="1"/>
</dbReference>
<accession>A0ABP7EG94</accession>
<sequence length="333" mass="35698">MTIPRRTVGGLAVGAVGYGAMSFARPYGQGQSDVGDDTADALVGRAIELGATMIDTADIYGDSEERIGKAVAGRREQVVVATKFGIVRAAAGGESPIMNGRPAYVRERIERSLSRLGTDHVDLYYYHRMDPDVPIEETVGAMAELVAEGKVRHLGLSEAAPDTIRRAHAVHPIAAVQTEWSLWSRDIEREVVPLARELGIGVVPYSPLGRGMLTGTIASFDDLPADDYRRTMPRFARDAFEANLAAVQVVREVAAAHGAAPGQVALAWLLAQAPDVVPIPGTLHVSRLEENAGAAHLDLTAAETARLDALPVVGERETRLDENWSYGVTPPPR</sequence>
<dbReference type="Pfam" id="PF00248">
    <property type="entry name" value="Aldo_ket_red"/>
    <property type="match status" value="1"/>
</dbReference>
<name>A0ABP7EG94_9ACTN</name>
<evidence type="ECO:0000259" key="2">
    <source>
        <dbReference type="Pfam" id="PF00248"/>
    </source>
</evidence>
<feature type="domain" description="NADP-dependent oxidoreductase" evidence="2">
    <location>
        <begin position="16"/>
        <end position="310"/>
    </location>
</feature>
<keyword evidence="4" id="KW-1185">Reference proteome</keyword>
<organism evidence="3 4">
    <name type="scientific">Streptomyces tremellae</name>
    <dbReference type="NCBI Taxonomy" id="1124239"/>
    <lineage>
        <taxon>Bacteria</taxon>
        <taxon>Bacillati</taxon>
        <taxon>Actinomycetota</taxon>
        <taxon>Actinomycetes</taxon>
        <taxon>Kitasatosporales</taxon>
        <taxon>Streptomycetaceae</taxon>
        <taxon>Streptomyces</taxon>
    </lineage>
</organism>
<dbReference type="SUPFAM" id="SSF51430">
    <property type="entry name" value="NAD(P)-linked oxidoreductase"/>
    <property type="match status" value="1"/>
</dbReference>
<comment type="caution">
    <text evidence="3">The sequence shown here is derived from an EMBL/GenBank/DDBJ whole genome shotgun (WGS) entry which is preliminary data.</text>
</comment>
<reference evidence="4" key="1">
    <citation type="journal article" date="2019" name="Int. J. Syst. Evol. Microbiol.">
        <title>The Global Catalogue of Microorganisms (GCM) 10K type strain sequencing project: providing services to taxonomists for standard genome sequencing and annotation.</title>
        <authorList>
            <consortium name="The Broad Institute Genomics Platform"/>
            <consortium name="The Broad Institute Genome Sequencing Center for Infectious Disease"/>
            <person name="Wu L."/>
            <person name="Ma J."/>
        </authorList>
    </citation>
    <scope>NUCLEOTIDE SEQUENCE [LARGE SCALE GENOMIC DNA]</scope>
    <source>
        <strain evidence="4">JCM 30846</strain>
    </source>
</reference>
<dbReference type="InterPro" id="IPR050791">
    <property type="entry name" value="Aldo-Keto_reductase"/>
</dbReference>
<evidence type="ECO:0000313" key="4">
    <source>
        <dbReference type="Proteomes" id="UP001499884"/>
    </source>
</evidence>
<dbReference type="InterPro" id="IPR023210">
    <property type="entry name" value="NADP_OxRdtase_dom"/>
</dbReference>